<evidence type="ECO:0000313" key="14">
    <source>
        <dbReference type="EMBL" id="GEM89358.1"/>
    </source>
</evidence>
<dbReference type="PANTHER" id="PTHR42801">
    <property type="entry name" value="THIOREDOXIN-DEPENDENT PEROXIDE REDUCTASE"/>
    <property type="match status" value="1"/>
</dbReference>
<dbReference type="Proteomes" id="UP000321827">
    <property type="component" value="Unassembled WGS sequence"/>
</dbReference>
<dbReference type="EC" id="1.11.1.24" evidence="3"/>
<dbReference type="InterPro" id="IPR036249">
    <property type="entry name" value="Thioredoxin-like_sf"/>
</dbReference>
<organism evidence="14 15">
    <name type="scientific">Oceanithermus desulfurans NBRC 100063</name>
    <dbReference type="NCBI Taxonomy" id="1227550"/>
    <lineage>
        <taxon>Bacteria</taxon>
        <taxon>Thermotogati</taxon>
        <taxon>Deinococcota</taxon>
        <taxon>Deinococci</taxon>
        <taxon>Thermales</taxon>
        <taxon>Thermaceae</taxon>
        <taxon>Oceanithermus</taxon>
    </lineage>
</organism>
<dbReference type="Pfam" id="PF00578">
    <property type="entry name" value="AhpC-TSA"/>
    <property type="match status" value="1"/>
</dbReference>
<dbReference type="Gene3D" id="3.40.30.10">
    <property type="entry name" value="Glutaredoxin"/>
    <property type="match status" value="1"/>
</dbReference>
<comment type="function">
    <text evidence="1">Thiol-specific peroxidase that catalyzes the reduction of hydrogen peroxide and organic hydroperoxides to water and alcohols, respectively. Plays a role in cell protection against oxidative stress by detoxifying peroxides and as sensor of hydrogen peroxide-mediated signaling events.</text>
</comment>
<evidence type="ECO:0000256" key="6">
    <source>
        <dbReference type="ARBA" id="ARBA00023002"/>
    </source>
</evidence>
<dbReference type="CDD" id="cd03017">
    <property type="entry name" value="PRX_BCP"/>
    <property type="match status" value="1"/>
</dbReference>
<comment type="catalytic activity">
    <reaction evidence="11">
        <text>a hydroperoxide + [thioredoxin]-dithiol = an alcohol + [thioredoxin]-disulfide + H2O</text>
        <dbReference type="Rhea" id="RHEA:62620"/>
        <dbReference type="Rhea" id="RHEA-COMP:10698"/>
        <dbReference type="Rhea" id="RHEA-COMP:10700"/>
        <dbReference type="ChEBI" id="CHEBI:15377"/>
        <dbReference type="ChEBI" id="CHEBI:29950"/>
        <dbReference type="ChEBI" id="CHEBI:30879"/>
        <dbReference type="ChEBI" id="CHEBI:35924"/>
        <dbReference type="ChEBI" id="CHEBI:50058"/>
        <dbReference type="EC" id="1.11.1.24"/>
    </reaction>
</comment>
<dbReference type="PIRSF" id="PIRSF000239">
    <property type="entry name" value="AHPC"/>
    <property type="match status" value="1"/>
</dbReference>
<dbReference type="SUPFAM" id="SSF52833">
    <property type="entry name" value="Thioredoxin-like"/>
    <property type="match status" value="1"/>
</dbReference>
<dbReference type="OrthoDB" id="9812811at2"/>
<evidence type="ECO:0000259" key="13">
    <source>
        <dbReference type="PROSITE" id="PS51352"/>
    </source>
</evidence>
<gene>
    <name evidence="14" type="ORF">ODE01S_07920</name>
</gene>
<comment type="similarity">
    <text evidence="10">Belongs to the peroxiredoxin family. BCP/PrxQ subfamily.</text>
</comment>
<dbReference type="GO" id="GO:0045454">
    <property type="term" value="P:cell redox homeostasis"/>
    <property type="evidence" value="ECO:0007669"/>
    <property type="project" value="TreeGrafter"/>
</dbReference>
<comment type="caution">
    <text evidence="14">The sequence shown here is derived from an EMBL/GenBank/DDBJ whole genome shotgun (WGS) entry which is preliminary data.</text>
</comment>
<keyword evidence="6" id="KW-0560">Oxidoreductase</keyword>
<name>A0A511RI93_9DEIN</name>
<evidence type="ECO:0000313" key="15">
    <source>
        <dbReference type="Proteomes" id="UP000321827"/>
    </source>
</evidence>
<sequence length="160" mass="17871">MISEGTKAPDFALPDQEGGLHRLGDYAGRWLVLYFYPKDNTPGCSQEARDFNALAGRFQARGAAVLGVSKDTVASHRRFAEKLGLRFPLLADPETEVIRAYGAWGKKKLYGKEYEGTIRSTVLIDPEGRVARVWPKVRVKGHAEAVLVELERLQEERRGS</sequence>
<dbReference type="InterPro" id="IPR050924">
    <property type="entry name" value="Peroxiredoxin_BCP/PrxQ"/>
</dbReference>
<evidence type="ECO:0000256" key="5">
    <source>
        <dbReference type="ARBA" id="ARBA00022862"/>
    </source>
</evidence>
<dbReference type="GO" id="GO:0034599">
    <property type="term" value="P:cellular response to oxidative stress"/>
    <property type="evidence" value="ECO:0007669"/>
    <property type="project" value="TreeGrafter"/>
</dbReference>
<dbReference type="PANTHER" id="PTHR42801:SF4">
    <property type="entry name" value="AHPC_TSA FAMILY PROTEIN"/>
    <property type="match status" value="1"/>
</dbReference>
<proteinExistence type="inferred from homology"/>
<evidence type="ECO:0000256" key="2">
    <source>
        <dbReference type="ARBA" id="ARBA00011245"/>
    </source>
</evidence>
<dbReference type="GO" id="GO:0005737">
    <property type="term" value="C:cytoplasm"/>
    <property type="evidence" value="ECO:0007669"/>
    <property type="project" value="TreeGrafter"/>
</dbReference>
<protein>
    <recommendedName>
        <fullName evidence="3">thioredoxin-dependent peroxiredoxin</fullName>
        <ecNumber evidence="3">1.11.1.24</ecNumber>
    </recommendedName>
    <alternativeName>
        <fullName evidence="9">Thioredoxin peroxidase</fullName>
    </alternativeName>
</protein>
<keyword evidence="8" id="KW-0676">Redox-active center</keyword>
<evidence type="ECO:0000256" key="4">
    <source>
        <dbReference type="ARBA" id="ARBA00022559"/>
    </source>
</evidence>
<evidence type="ECO:0000256" key="12">
    <source>
        <dbReference type="PIRSR" id="PIRSR000239-1"/>
    </source>
</evidence>
<dbReference type="EMBL" id="BJXN01000004">
    <property type="protein sequence ID" value="GEM89358.1"/>
    <property type="molecule type" value="Genomic_DNA"/>
</dbReference>
<dbReference type="InterPro" id="IPR013766">
    <property type="entry name" value="Thioredoxin_domain"/>
</dbReference>
<evidence type="ECO:0000256" key="11">
    <source>
        <dbReference type="ARBA" id="ARBA00049091"/>
    </source>
</evidence>
<evidence type="ECO:0000256" key="10">
    <source>
        <dbReference type="ARBA" id="ARBA00038489"/>
    </source>
</evidence>
<accession>A0A511RI93</accession>
<feature type="domain" description="Thioredoxin" evidence="13">
    <location>
        <begin position="2"/>
        <end position="155"/>
    </location>
</feature>
<dbReference type="RefSeq" id="WP_147146093.1">
    <property type="nucleotide sequence ID" value="NZ_BJXN01000004.1"/>
</dbReference>
<dbReference type="AlphaFoldDB" id="A0A511RI93"/>
<keyword evidence="4" id="KW-0575">Peroxidase</keyword>
<evidence type="ECO:0000256" key="8">
    <source>
        <dbReference type="ARBA" id="ARBA00023284"/>
    </source>
</evidence>
<keyword evidence="7" id="KW-1015">Disulfide bond</keyword>
<reference evidence="14 15" key="1">
    <citation type="submission" date="2019-07" db="EMBL/GenBank/DDBJ databases">
        <title>Whole genome shotgun sequence of Oceanithermus desulfurans NBRC 100063.</title>
        <authorList>
            <person name="Hosoyama A."/>
            <person name="Uohara A."/>
            <person name="Ohji S."/>
            <person name="Ichikawa N."/>
        </authorList>
    </citation>
    <scope>NUCLEOTIDE SEQUENCE [LARGE SCALE GENOMIC DNA]</scope>
    <source>
        <strain evidence="14 15">NBRC 100063</strain>
    </source>
</reference>
<dbReference type="PROSITE" id="PS51352">
    <property type="entry name" value="THIOREDOXIN_2"/>
    <property type="match status" value="1"/>
</dbReference>
<evidence type="ECO:0000256" key="9">
    <source>
        <dbReference type="ARBA" id="ARBA00032824"/>
    </source>
</evidence>
<keyword evidence="5" id="KW-0049">Antioxidant</keyword>
<feature type="active site" description="Cysteine sulfenic acid (-SOH) intermediate; for peroxidase activity" evidence="12">
    <location>
        <position position="44"/>
    </location>
</feature>
<evidence type="ECO:0000256" key="3">
    <source>
        <dbReference type="ARBA" id="ARBA00013017"/>
    </source>
</evidence>
<comment type="subunit">
    <text evidence="2">Monomer.</text>
</comment>
<evidence type="ECO:0000256" key="1">
    <source>
        <dbReference type="ARBA" id="ARBA00003330"/>
    </source>
</evidence>
<dbReference type="FunFam" id="3.40.30.10:FF:000007">
    <property type="entry name" value="Thioredoxin-dependent thiol peroxidase"/>
    <property type="match status" value="1"/>
</dbReference>
<dbReference type="GO" id="GO:0008379">
    <property type="term" value="F:thioredoxin peroxidase activity"/>
    <property type="evidence" value="ECO:0007669"/>
    <property type="project" value="TreeGrafter"/>
</dbReference>
<evidence type="ECO:0000256" key="7">
    <source>
        <dbReference type="ARBA" id="ARBA00023157"/>
    </source>
</evidence>
<dbReference type="InterPro" id="IPR000866">
    <property type="entry name" value="AhpC/TSA"/>
</dbReference>
<dbReference type="InterPro" id="IPR024706">
    <property type="entry name" value="Peroxiredoxin_AhpC-typ"/>
</dbReference>